<protein>
    <recommendedName>
        <fullName evidence="3">Antitoxin MazE7</fullName>
    </recommendedName>
</protein>
<reference evidence="1 2" key="1">
    <citation type="submission" date="2019-12" db="EMBL/GenBank/DDBJ databases">
        <title>Whole genome shotgun sequence of Streptomyces tubercidicus NBRC 13090.</title>
        <authorList>
            <person name="Ichikawa N."/>
            <person name="Kimura A."/>
            <person name="Kitahashi Y."/>
            <person name="Komaki H."/>
            <person name="Tamura T."/>
        </authorList>
    </citation>
    <scope>NUCLEOTIDE SEQUENCE [LARGE SCALE GENOMIC DNA]</scope>
    <source>
        <strain evidence="1 2">NBRC 13090</strain>
    </source>
</reference>
<name>A0A640UKT3_9ACTN</name>
<accession>A0A640UKT3</accession>
<dbReference type="EMBL" id="BLIR01000001">
    <property type="protein sequence ID" value="GFE36653.1"/>
    <property type="molecule type" value="Genomic_DNA"/>
</dbReference>
<evidence type="ECO:0008006" key="3">
    <source>
        <dbReference type="Google" id="ProtNLM"/>
    </source>
</evidence>
<proteinExistence type="predicted"/>
<keyword evidence="2" id="KW-1185">Reference proteome</keyword>
<sequence>MNAQTPNPNGRELRISVTDDVYDELQILAASEHVPAEEYAARMLADDVARARFLTGAGEFISEHAAGFAERFGPHATGDKAA</sequence>
<dbReference type="Proteomes" id="UP000431826">
    <property type="component" value="Unassembled WGS sequence"/>
</dbReference>
<organism evidence="1 2">
    <name type="scientific">Streptomyces tubercidicus</name>
    <dbReference type="NCBI Taxonomy" id="47759"/>
    <lineage>
        <taxon>Bacteria</taxon>
        <taxon>Bacillati</taxon>
        <taxon>Actinomycetota</taxon>
        <taxon>Actinomycetes</taxon>
        <taxon>Kitasatosporales</taxon>
        <taxon>Streptomycetaceae</taxon>
        <taxon>Streptomyces</taxon>
    </lineage>
</organism>
<evidence type="ECO:0000313" key="1">
    <source>
        <dbReference type="EMBL" id="GFE36653.1"/>
    </source>
</evidence>
<dbReference type="AlphaFoldDB" id="A0A640UKT3"/>
<evidence type="ECO:0000313" key="2">
    <source>
        <dbReference type="Proteomes" id="UP000431826"/>
    </source>
</evidence>
<dbReference type="RefSeq" id="WP_159742910.1">
    <property type="nucleotide sequence ID" value="NZ_BLIR01000001.1"/>
</dbReference>
<comment type="caution">
    <text evidence="1">The sequence shown here is derived from an EMBL/GenBank/DDBJ whole genome shotgun (WGS) entry which is preliminary data.</text>
</comment>
<dbReference type="GeneID" id="96282491"/>
<gene>
    <name evidence="1" type="ORF">Stube_13260</name>
</gene>
<dbReference type="OrthoDB" id="4252139at2"/>